<gene>
    <name evidence="6" type="ORF">Cgig2_004664</name>
</gene>
<dbReference type="InterPro" id="IPR001611">
    <property type="entry name" value="Leu-rich_rpt"/>
</dbReference>
<dbReference type="PANTHER" id="PTHR48051">
    <property type="match status" value="1"/>
</dbReference>
<comment type="function">
    <text evidence="4">Leucine-rich repeat protein that likely mediates protein interactions, possibly in the context of signal transduction.</text>
</comment>
<evidence type="ECO:0000256" key="4">
    <source>
        <dbReference type="ARBA" id="ARBA00037519"/>
    </source>
</evidence>
<accession>A0A9Q1K0F6</accession>
<dbReference type="GO" id="GO:0005737">
    <property type="term" value="C:cytoplasm"/>
    <property type="evidence" value="ECO:0007669"/>
    <property type="project" value="TreeGrafter"/>
</dbReference>
<dbReference type="InterPro" id="IPR003591">
    <property type="entry name" value="Leu-rich_rpt_typical-subtyp"/>
</dbReference>
<comment type="caution">
    <text evidence="6">The sequence shown here is derived from an EMBL/GenBank/DDBJ whole genome shotgun (WGS) entry which is preliminary data.</text>
</comment>
<evidence type="ECO:0000313" key="6">
    <source>
        <dbReference type="EMBL" id="KAJ8434193.1"/>
    </source>
</evidence>
<dbReference type="Proteomes" id="UP001153076">
    <property type="component" value="Unassembled WGS sequence"/>
</dbReference>
<dbReference type="Pfam" id="PF23598">
    <property type="entry name" value="LRR_14"/>
    <property type="match status" value="1"/>
</dbReference>
<dbReference type="SMART" id="SM00369">
    <property type="entry name" value="LRR_TYP"/>
    <property type="match status" value="8"/>
</dbReference>
<dbReference type="PROSITE" id="PS51450">
    <property type="entry name" value="LRR"/>
    <property type="match status" value="2"/>
</dbReference>
<keyword evidence="2" id="KW-0677">Repeat</keyword>
<proteinExistence type="inferred from homology"/>
<dbReference type="Gene3D" id="3.80.10.10">
    <property type="entry name" value="Ribonuclease Inhibitor"/>
    <property type="match status" value="2"/>
</dbReference>
<evidence type="ECO:0000259" key="5">
    <source>
        <dbReference type="Pfam" id="PF23598"/>
    </source>
</evidence>
<feature type="domain" description="Disease resistance R13L4/SHOC-2-like LRR" evidence="5">
    <location>
        <begin position="301"/>
        <end position="417"/>
    </location>
</feature>
<keyword evidence="1" id="KW-0433">Leucine-rich repeat</keyword>
<name>A0A9Q1K0F6_9CARY</name>
<dbReference type="Pfam" id="PF00560">
    <property type="entry name" value="LRR_1"/>
    <property type="match status" value="1"/>
</dbReference>
<sequence length="528" mass="58855">MAQGVSGTQSAMAVVSNPNQSSSTFEQTLEHITTIFKSLPSRPTIEDFEEISSIVTALVLVAKEETNLEHISNRVSPDDLPSDLFSLLHAMKKLMAAGDGYEQRNETTELIDIHETFRWLEELIRRADSGVAQIEELKNWDDPVAEIDQKSGVSDGILMKMMEVEELKSNSLEDLVTAGRGRTEKLSLLKVAALFESYAKAGASVLDLKSRLKDQVEWLPLSLGKLLNLIEINISENQILALPFNLGELKALRKLDIHSNQLINLPGSTGDLVNLTELNLHANRLKSLPTSFGSLTGLVSLDLSSNLFVNLPDSIGNLNSLERLNLESNDLEELPCTIGSCTSLLELRLDFNRLKAIPESIGNLEKLKIFTLRYNRVKNLSPAMGNLQNLEELNLSFNELESIPESLCSIMSLRKLNVGGNFVDLTALPRSIGNLEMLEELDISNDQIRVLPDSFRFLSRLRVFHAEETPLEVPPRHITELGARAVVQYMAGKRSSTFTDKLRNKRHGFWSCILSLFCLDKMLSTESN</sequence>
<organism evidence="6 7">
    <name type="scientific">Carnegiea gigantea</name>
    <dbReference type="NCBI Taxonomy" id="171969"/>
    <lineage>
        <taxon>Eukaryota</taxon>
        <taxon>Viridiplantae</taxon>
        <taxon>Streptophyta</taxon>
        <taxon>Embryophyta</taxon>
        <taxon>Tracheophyta</taxon>
        <taxon>Spermatophyta</taxon>
        <taxon>Magnoliopsida</taxon>
        <taxon>eudicotyledons</taxon>
        <taxon>Gunneridae</taxon>
        <taxon>Pentapetalae</taxon>
        <taxon>Caryophyllales</taxon>
        <taxon>Cactineae</taxon>
        <taxon>Cactaceae</taxon>
        <taxon>Cactoideae</taxon>
        <taxon>Echinocereeae</taxon>
        <taxon>Carnegiea</taxon>
    </lineage>
</organism>
<evidence type="ECO:0000256" key="2">
    <source>
        <dbReference type="ARBA" id="ARBA00022737"/>
    </source>
</evidence>
<evidence type="ECO:0000256" key="1">
    <source>
        <dbReference type="ARBA" id="ARBA00022614"/>
    </source>
</evidence>
<dbReference type="FunFam" id="3.80.10.10:FF:000405">
    <property type="entry name" value="Plant intracellular Ras-group-related LRR protein 4"/>
    <property type="match status" value="1"/>
</dbReference>
<dbReference type="InterPro" id="IPR032675">
    <property type="entry name" value="LRR_dom_sf"/>
</dbReference>
<protein>
    <recommendedName>
        <fullName evidence="5">Disease resistance R13L4/SHOC-2-like LRR domain-containing protein</fullName>
    </recommendedName>
</protein>
<dbReference type="AlphaFoldDB" id="A0A9Q1K0F6"/>
<keyword evidence="7" id="KW-1185">Reference proteome</keyword>
<dbReference type="OrthoDB" id="1668230at2759"/>
<comment type="similarity">
    <text evidence="3">Belongs to the SHOC2 family.</text>
</comment>
<dbReference type="EMBL" id="JAKOGI010000494">
    <property type="protein sequence ID" value="KAJ8434193.1"/>
    <property type="molecule type" value="Genomic_DNA"/>
</dbReference>
<evidence type="ECO:0000256" key="3">
    <source>
        <dbReference type="ARBA" id="ARBA00023786"/>
    </source>
</evidence>
<reference evidence="6" key="1">
    <citation type="submission" date="2022-04" db="EMBL/GenBank/DDBJ databases">
        <title>Carnegiea gigantea Genome sequencing and assembly v2.</title>
        <authorList>
            <person name="Copetti D."/>
            <person name="Sanderson M.J."/>
            <person name="Burquez A."/>
            <person name="Wojciechowski M.F."/>
        </authorList>
    </citation>
    <scope>NUCLEOTIDE SEQUENCE</scope>
    <source>
        <strain evidence="6">SGP5-SGP5p</strain>
        <tissue evidence="6">Aerial part</tissue>
    </source>
</reference>
<evidence type="ECO:0000313" key="7">
    <source>
        <dbReference type="Proteomes" id="UP001153076"/>
    </source>
</evidence>
<dbReference type="InterPro" id="IPR055414">
    <property type="entry name" value="LRR_R13L4/SHOC2-like"/>
</dbReference>
<dbReference type="SMART" id="SM00364">
    <property type="entry name" value="LRR_BAC"/>
    <property type="match status" value="9"/>
</dbReference>
<dbReference type="InterPro" id="IPR050216">
    <property type="entry name" value="LRR_domain-containing"/>
</dbReference>
<dbReference type="SUPFAM" id="SSF52058">
    <property type="entry name" value="L domain-like"/>
    <property type="match status" value="1"/>
</dbReference>
<dbReference type="PANTHER" id="PTHR48051:SF54">
    <property type="entry name" value="LEUCINE-RICH REPEAT-CONTAINING PROTEIN"/>
    <property type="match status" value="1"/>
</dbReference>